<sequence>MCIHRVELLKVHLIRLPYVSSYFVKLSAQILACSRCSIKEDSCYYYYYFPLTLNCPFLFFLFYSQQILPGAWGSDDCDLFSCLCKPVSQRKQPPQAEICPKLCACKSTILHKVRVINK</sequence>
<protein>
    <submittedName>
        <fullName evidence="2">Uncharacterized protein</fullName>
    </submittedName>
</protein>
<evidence type="ECO:0000256" key="1">
    <source>
        <dbReference type="SAM" id="Phobius"/>
    </source>
</evidence>
<proteinExistence type="predicted"/>
<keyword evidence="3" id="KW-1185">Reference proteome</keyword>
<organism evidence="2 3">
    <name type="scientific">Rangifer tarandus platyrhynchus</name>
    <name type="common">Svalbard reindeer</name>
    <dbReference type="NCBI Taxonomy" id="3082113"/>
    <lineage>
        <taxon>Eukaryota</taxon>
        <taxon>Metazoa</taxon>
        <taxon>Chordata</taxon>
        <taxon>Craniata</taxon>
        <taxon>Vertebrata</taxon>
        <taxon>Euteleostomi</taxon>
        <taxon>Mammalia</taxon>
        <taxon>Eutheria</taxon>
        <taxon>Laurasiatheria</taxon>
        <taxon>Artiodactyla</taxon>
        <taxon>Ruminantia</taxon>
        <taxon>Pecora</taxon>
        <taxon>Cervidae</taxon>
        <taxon>Odocoileinae</taxon>
        <taxon>Rangifer</taxon>
    </lineage>
</organism>
<gene>
    <name evidence="2" type="ORF">MRATA1EN1_LOCUS2450</name>
</gene>
<feature type="transmembrane region" description="Helical" evidence="1">
    <location>
        <begin position="44"/>
        <end position="63"/>
    </location>
</feature>
<evidence type="ECO:0000313" key="2">
    <source>
        <dbReference type="EMBL" id="CAI9153488.1"/>
    </source>
</evidence>
<name>A0ABN8XVS5_RANTA</name>
<reference evidence="2" key="1">
    <citation type="submission" date="2023-04" db="EMBL/GenBank/DDBJ databases">
        <authorList>
            <consortium name="ELIXIR-Norway"/>
        </authorList>
    </citation>
    <scope>NUCLEOTIDE SEQUENCE [LARGE SCALE GENOMIC DNA]</scope>
</reference>
<keyword evidence="1" id="KW-0472">Membrane</keyword>
<keyword evidence="1" id="KW-0812">Transmembrane</keyword>
<accession>A0ABN8XVS5</accession>
<evidence type="ECO:0000313" key="3">
    <source>
        <dbReference type="Proteomes" id="UP001176941"/>
    </source>
</evidence>
<keyword evidence="1" id="KW-1133">Transmembrane helix</keyword>
<dbReference type="Proteomes" id="UP001176941">
    <property type="component" value="Chromosome 10"/>
</dbReference>
<dbReference type="EMBL" id="OX459946">
    <property type="protein sequence ID" value="CAI9153488.1"/>
    <property type="molecule type" value="Genomic_DNA"/>
</dbReference>